<dbReference type="InterPro" id="IPR036291">
    <property type="entry name" value="NAD(P)-bd_dom_sf"/>
</dbReference>
<dbReference type="InterPro" id="IPR002347">
    <property type="entry name" value="SDR_fam"/>
</dbReference>
<dbReference type="PRINTS" id="PR00081">
    <property type="entry name" value="GDHRDH"/>
</dbReference>
<keyword evidence="2" id="KW-0521">NADP</keyword>
<keyword evidence="3" id="KW-0560">Oxidoreductase</keyword>
<protein>
    <submittedName>
        <fullName evidence="4">Uncharacterized protein</fullName>
    </submittedName>
</protein>
<evidence type="ECO:0000256" key="3">
    <source>
        <dbReference type="ARBA" id="ARBA00023002"/>
    </source>
</evidence>
<comment type="caution">
    <text evidence="4">The sequence shown here is derived from an EMBL/GenBank/DDBJ whole genome shotgun (WGS) entry which is preliminary data.</text>
</comment>
<keyword evidence="5" id="KW-1185">Reference proteome</keyword>
<gene>
    <name evidence="4" type="ORF">H2204_000267</name>
</gene>
<evidence type="ECO:0000313" key="5">
    <source>
        <dbReference type="Proteomes" id="UP001172681"/>
    </source>
</evidence>
<name>A0AA38YFJ3_9EURO</name>
<accession>A0AA38YFJ3</accession>
<dbReference type="PANTHER" id="PTHR24320">
    <property type="entry name" value="RETINOL DEHYDROGENASE"/>
    <property type="match status" value="1"/>
</dbReference>
<organism evidence="4 5">
    <name type="scientific">Knufia peltigerae</name>
    <dbReference type="NCBI Taxonomy" id="1002370"/>
    <lineage>
        <taxon>Eukaryota</taxon>
        <taxon>Fungi</taxon>
        <taxon>Dikarya</taxon>
        <taxon>Ascomycota</taxon>
        <taxon>Pezizomycotina</taxon>
        <taxon>Eurotiomycetes</taxon>
        <taxon>Chaetothyriomycetidae</taxon>
        <taxon>Chaetothyriales</taxon>
        <taxon>Trichomeriaceae</taxon>
        <taxon>Knufia</taxon>
    </lineage>
</organism>
<evidence type="ECO:0000313" key="4">
    <source>
        <dbReference type="EMBL" id="KAJ9647637.1"/>
    </source>
</evidence>
<comment type="similarity">
    <text evidence="1">Belongs to the short-chain dehydrogenases/reductases (SDR) family.</text>
</comment>
<dbReference type="Proteomes" id="UP001172681">
    <property type="component" value="Unassembled WGS sequence"/>
</dbReference>
<evidence type="ECO:0000256" key="2">
    <source>
        <dbReference type="ARBA" id="ARBA00022857"/>
    </source>
</evidence>
<dbReference type="GO" id="GO:0016491">
    <property type="term" value="F:oxidoreductase activity"/>
    <property type="evidence" value="ECO:0007669"/>
    <property type="project" value="UniProtKB-KW"/>
</dbReference>
<dbReference type="SUPFAM" id="SSF51735">
    <property type="entry name" value="NAD(P)-binding Rossmann-fold domains"/>
    <property type="match status" value="1"/>
</dbReference>
<dbReference type="EMBL" id="JAPDRN010000001">
    <property type="protein sequence ID" value="KAJ9647637.1"/>
    <property type="molecule type" value="Genomic_DNA"/>
</dbReference>
<reference evidence="4" key="1">
    <citation type="submission" date="2022-10" db="EMBL/GenBank/DDBJ databases">
        <title>Culturing micro-colonial fungi from biological soil crusts in the Mojave desert and describing Neophaeococcomyces mojavensis, and introducing the new genera and species Taxawa tesnikishii.</title>
        <authorList>
            <person name="Kurbessoian T."/>
            <person name="Stajich J.E."/>
        </authorList>
    </citation>
    <scope>NUCLEOTIDE SEQUENCE</scope>
    <source>
        <strain evidence="4">TK_35</strain>
    </source>
</reference>
<dbReference type="Pfam" id="PF00106">
    <property type="entry name" value="adh_short"/>
    <property type="match status" value="1"/>
</dbReference>
<evidence type="ECO:0000256" key="1">
    <source>
        <dbReference type="ARBA" id="ARBA00006484"/>
    </source>
</evidence>
<sequence>MPGSFLNPVHDDYKYDPDKHIPDLSSKVIIVTGGNNGIGKAAVTELAKHNPKRLYMTARSRSKYDTAMKDVLAAVPTAKVDFLELDLASFASIKHAADEVIANNDRLDILINNAGVMGLPPHPTTKEGYEIHIGTNHVGHALLTRLLMPLLLETASSSNSDVRVVTLSSGAHAMATSGVSIDKIATPMEGTWSFTRYGQSKMANVLFARELARRYPQIISVSADPGRVQTPLLDEKFKTRDFTTYFQKTYDFLAGMLDARHGAFTELWCATYDKQKVKTGTHYVPFGHESPGHKKSRDEKHAKELWEWQEKEFEKHGY</sequence>
<dbReference type="Gene3D" id="3.40.50.720">
    <property type="entry name" value="NAD(P)-binding Rossmann-like Domain"/>
    <property type="match status" value="1"/>
</dbReference>
<dbReference type="AlphaFoldDB" id="A0AA38YFJ3"/>
<proteinExistence type="inferred from homology"/>
<dbReference type="PANTHER" id="PTHR24320:SF282">
    <property type="entry name" value="WW DOMAIN-CONTAINING OXIDOREDUCTASE"/>
    <property type="match status" value="1"/>
</dbReference>